<evidence type="ECO:0000313" key="2">
    <source>
        <dbReference type="EMBL" id="PNY27748.1"/>
    </source>
</evidence>
<feature type="region of interest" description="Disordered" evidence="1">
    <location>
        <begin position="104"/>
        <end position="131"/>
    </location>
</feature>
<reference evidence="2 3" key="1">
    <citation type="submission" date="2017-08" db="EMBL/GenBank/DDBJ databases">
        <title>Harnessing the power of phylogenomics to disentangle the directionality and signatures of interkingdom host jumping in the parasitic fungal genus Tolypocladium.</title>
        <authorList>
            <person name="Quandt C.A."/>
            <person name="Patterson W."/>
            <person name="Spatafora J.W."/>
        </authorList>
    </citation>
    <scope>NUCLEOTIDE SEQUENCE [LARGE SCALE GENOMIC DNA]</scope>
    <source>
        <strain evidence="2 3">CBS 113982</strain>
    </source>
</reference>
<sequence length="367" mass="39951">MLLCKPGQPDSRAPGLDLDAQQCEYYLLGLVRDADRTDGDRAGDERFHGDVERAPPAEPQPAPAPVEEADAGEEKYTTSAQANRPRPPLAGRVAYTHLRPESATLHDAPGVCSPSGTSTPQSSSGKRSFFSQAPSIDPSTHKFCEVCGGDVALSTGLCWRCEGTWTGAADGEWMQTRNLDVRPAPSPEWTDHVSSGSICSLHADSDPTSAPPRPPCEFPTRKPLPQPRAIPQLLTLNLQPPPGCGKPVDVPGPSPTPPSPGPFPLDSYRRSGCIPKPLQLRSLLKSISALDFELLSPTSKSLIPTPLKTRARQRTARNVMYDSFSYYFEDFHFKHNVQVREVRMPRPSRRLAERCAQRVACGAAGWV</sequence>
<keyword evidence="3" id="KW-1185">Reference proteome</keyword>
<evidence type="ECO:0000313" key="3">
    <source>
        <dbReference type="Proteomes" id="UP000236621"/>
    </source>
</evidence>
<dbReference type="EMBL" id="NRSZ01000353">
    <property type="protein sequence ID" value="PNY27748.1"/>
    <property type="molecule type" value="Genomic_DNA"/>
</dbReference>
<dbReference type="Proteomes" id="UP000236621">
    <property type="component" value="Unassembled WGS sequence"/>
</dbReference>
<organism evidence="2 3">
    <name type="scientific">Tolypocladium capitatum</name>
    <dbReference type="NCBI Taxonomy" id="45235"/>
    <lineage>
        <taxon>Eukaryota</taxon>
        <taxon>Fungi</taxon>
        <taxon>Dikarya</taxon>
        <taxon>Ascomycota</taxon>
        <taxon>Pezizomycotina</taxon>
        <taxon>Sordariomycetes</taxon>
        <taxon>Hypocreomycetidae</taxon>
        <taxon>Hypocreales</taxon>
        <taxon>Ophiocordycipitaceae</taxon>
        <taxon>Tolypocladium</taxon>
    </lineage>
</organism>
<feature type="region of interest" description="Disordered" evidence="1">
    <location>
        <begin position="185"/>
        <end position="224"/>
    </location>
</feature>
<feature type="compositionally biased region" description="Basic and acidic residues" evidence="1">
    <location>
        <begin position="32"/>
        <end position="55"/>
    </location>
</feature>
<feature type="compositionally biased region" description="Pro residues" evidence="1">
    <location>
        <begin position="209"/>
        <end position="224"/>
    </location>
</feature>
<name>A0A2K3QJM8_9HYPO</name>
<dbReference type="AlphaFoldDB" id="A0A2K3QJM8"/>
<gene>
    <name evidence="2" type="ORF">TCAP_02343</name>
</gene>
<proteinExistence type="predicted"/>
<feature type="region of interest" description="Disordered" evidence="1">
    <location>
        <begin position="240"/>
        <end position="261"/>
    </location>
</feature>
<feature type="region of interest" description="Disordered" evidence="1">
    <location>
        <begin position="32"/>
        <end position="88"/>
    </location>
</feature>
<feature type="compositionally biased region" description="Low complexity" evidence="1">
    <location>
        <begin position="113"/>
        <end position="125"/>
    </location>
</feature>
<accession>A0A2K3QJM8</accession>
<dbReference type="OrthoDB" id="10456294at2759"/>
<comment type="caution">
    <text evidence="2">The sequence shown here is derived from an EMBL/GenBank/DDBJ whole genome shotgun (WGS) entry which is preliminary data.</text>
</comment>
<evidence type="ECO:0000256" key="1">
    <source>
        <dbReference type="SAM" id="MobiDB-lite"/>
    </source>
</evidence>
<protein>
    <submittedName>
        <fullName evidence="2">Uncharacterized protein</fullName>
    </submittedName>
</protein>